<protein>
    <submittedName>
        <fullName evidence="1">ORF-43</fullName>
    </submittedName>
    <submittedName>
        <fullName evidence="2">ORF-45</fullName>
    </submittedName>
</protein>
<organismHost>
    <name type="scientific">Lepidoptera</name>
    <name type="common">moths &amp; butterflies</name>
    <dbReference type="NCBI Taxonomy" id="7088"/>
</organismHost>
<reference evidence="1 3" key="3">
    <citation type="journal article" date="1998" name="J. Gen. Virol.">
        <title>The single-nucleocapsid nucleopolyhedrovirus of Buzura suppressaria encodes a P10 protein.</title>
        <authorList>
            <person name="van Oers M.M."/>
            <person name="Hu Z."/>
            <person name="Arif B.M."/>
            <person name="van Strien E.A."/>
            <person name="van Lent J.W."/>
            <person name="Vlak J.M."/>
        </authorList>
    </citation>
    <scope>NUCLEOTIDE SEQUENCE [LARGE SCALE GENOMIC DNA]</scope>
    <source>
        <strain evidence="1">Hubei</strain>
    </source>
</reference>
<reference evidence="1 3" key="4">
    <citation type="journal article" date="1998" name="J. Gen. Virol.">
        <title>Distinct gene arrangement in the Buzura suppressaria single-nucleocapsid nucleopolyhedrovirus genome.</title>
        <authorList>
            <person name="Hu Z.H."/>
            <person name="Arif B.M."/>
            <person name="Jin F."/>
            <person name="Martens J.W."/>
            <person name="Chen X.W."/>
            <person name="Sun J.S."/>
            <person name="Zuidema D."/>
            <person name="Goldbach R.W."/>
            <person name="Vlak J.M."/>
        </authorList>
    </citation>
    <scope>NUCLEOTIDE SEQUENCE [LARGE SCALE GENOMIC DNA]</scope>
    <source>
        <strain evidence="1">Hubei</strain>
    </source>
</reference>
<organism evidence="1 3">
    <name type="scientific">Buzura suppressaria nuclear polyhedrosis virus</name>
    <name type="common">BsNPV</name>
    <dbReference type="NCBI Taxonomy" id="74320"/>
    <lineage>
        <taxon>Viruses</taxon>
        <taxon>Viruses incertae sedis</taxon>
        <taxon>Naldaviricetes</taxon>
        <taxon>Lefavirales</taxon>
        <taxon>Baculoviridae</taxon>
        <taxon>Alphabaculovirus</taxon>
        <taxon>Alphabaculovirus busuppressariae</taxon>
    </lineage>
</organism>
<reference evidence="2" key="7">
    <citation type="submission" date="2014-10" db="EMBL/GenBank/DDBJ databases">
        <authorList>
            <person name="Robin F."/>
            <person name="Le Brun C."/>
        </authorList>
    </citation>
    <scope>NUCLEOTIDE SEQUENCE</scope>
    <source>
        <strain evidence="2">Guangxi</strain>
    </source>
</reference>
<reference evidence="1 3" key="6">
    <citation type="journal article" date="2014" name="PLoS ONE">
        <title>Genome Sequence and Analysis of Buzura suppressaria Nucleopolyhedrovirus: A Group II Alphabaculovirus.</title>
        <authorList>
            <person name="Zhu Z."/>
            <person name="Yin F."/>
            <person name="Liu X."/>
            <person name="Hou D."/>
            <person name="Wang J."/>
            <person name="Zhang L."/>
            <person name="Arif B."/>
            <person name="Wang H."/>
            <person name="Deng F."/>
            <person name="Hu Z."/>
        </authorList>
    </citation>
    <scope>NUCLEOTIDE SEQUENCE [LARGE SCALE GENOMIC DNA]</scope>
    <source>
        <strain evidence="1">Hubei</strain>
    </source>
</reference>
<dbReference type="KEGG" id="vg:18266963"/>
<evidence type="ECO:0000313" key="2">
    <source>
        <dbReference type="EMBL" id="AKN91015.1"/>
    </source>
</evidence>
<evidence type="ECO:0000313" key="3">
    <source>
        <dbReference type="Proteomes" id="UP000214366"/>
    </source>
</evidence>
<proteinExistence type="predicted"/>
<reference evidence="1 3" key="1">
    <citation type="journal article" date="1993" name="J. Gen. Virol.">
        <title>Nucleotide sequence of the Buzura suppressaria single nucleocapsid nuclear polyhedrosis virus polyhedrin gene.</title>
        <authorList>
            <person name="Hu Z.H."/>
            <person name="Liu M.F."/>
            <person name="Jin F."/>
            <person name="Wang Z.X."/>
            <person name="Liu X.Y."/>
            <person name="Li M.J."/>
            <person name="Liang B.F."/>
            <person name="Xie T.E."/>
        </authorList>
    </citation>
    <scope>NUCLEOTIDE SEQUENCE [LARGE SCALE GENOMIC DNA]</scope>
    <source>
        <strain evidence="1">Hubei</strain>
    </source>
</reference>
<reference evidence="1 3" key="2">
    <citation type="journal article" date="1997" name="Virus Res.">
        <title>Characterization of the ecdysteroid UDP-glucosyltransferase gene of a single nucleocapsid nucleopolyhedrovirus of Buzura suppressaria.</title>
        <authorList>
            <person name="Hu Z.H."/>
            <person name="Broer R."/>
            <person name="Westerlaken J."/>
            <person name="Martens J.W."/>
            <person name="Jin F."/>
            <person name="Jehle J.A."/>
            <person name="Wang L.M."/>
            <person name="Vlak J.M."/>
        </authorList>
    </citation>
    <scope>NUCLEOTIDE SEQUENCE [LARGE SCALE GENOMIC DNA]</scope>
    <source>
        <strain evidence="1">Hubei</strain>
    </source>
</reference>
<sequence>MSNTEFSSFDAIRDAFDEKKILILSFDEYVQLNRTIYEHNRLREKTITNAIKNKSLWKLTHKLDYKGYTIFVY</sequence>
<dbReference type="Proteomes" id="UP000214366">
    <property type="component" value="Segment"/>
</dbReference>
<dbReference type="GeneID" id="18266963"/>
<dbReference type="EMBL" id="KF611977">
    <property type="protein sequence ID" value="AHH82632.1"/>
    <property type="molecule type" value="Genomic_DNA"/>
</dbReference>
<keyword evidence="3" id="KW-1185">Reference proteome</keyword>
<evidence type="ECO:0000313" key="1">
    <source>
        <dbReference type="EMBL" id="AHH82632.1"/>
    </source>
</evidence>
<name>W5VS47_NPVBS</name>
<accession>W5VS47</accession>
<reference evidence="1 3" key="5">
    <citation type="journal article" date="1998" name="Virus Res.">
        <title>Genetic organization of the HindIII-I region of the single-nucleocapsid nucleopolyhedrovirus of Buzura suppressaria.</title>
        <authorList>
            <person name="Hu Z.H."/>
            <person name="Arif B.M."/>
            <person name="Sun J.S."/>
            <person name="Chen X.W."/>
            <person name="Zuidema D."/>
            <person name="Goldbach R.W."/>
            <person name="Vlak J.M."/>
        </authorList>
    </citation>
    <scope>NUCLEOTIDE SEQUENCE [LARGE SCALE GENOMIC DNA]</scope>
    <source>
        <strain evidence="1">Hubei</strain>
    </source>
</reference>
<dbReference type="RefSeq" id="YP_009001820.1">
    <property type="nucleotide sequence ID" value="NC_023442.1"/>
</dbReference>
<dbReference type="EMBL" id="KM986882">
    <property type="protein sequence ID" value="AKN91015.1"/>
    <property type="molecule type" value="Genomic_DNA"/>
</dbReference>